<dbReference type="AlphaFoldDB" id="A0A132AGI8"/>
<dbReference type="OrthoDB" id="6507543at2759"/>
<comment type="caution">
    <text evidence="1">The sequence shown here is derived from an EMBL/GenBank/DDBJ whole genome shotgun (WGS) entry which is preliminary data.</text>
</comment>
<accession>A0A132AGI8</accession>
<name>A0A132AGI8_SARSC</name>
<dbReference type="VEuPathDB" id="VectorBase:SSCA005262"/>
<reference evidence="1 2" key="1">
    <citation type="journal article" date="2015" name="Parasit. Vectors">
        <title>Draft genome of the scabies mite.</title>
        <authorList>
            <person name="Rider S.D.Jr."/>
            <person name="Morgan M.S."/>
            <person name="Arlian L.G."/>
        </authorList>
    </citation>
    <scope>NUCLEOTIDE SEQUENCE [LARGE SCALE GENOMIC DNA]</scope>
    <source>
        <strain evidence="1">Arlian Lab</strain>
    </source>
</reference>
<sequence>MVPQNEPHPRTPNGRPRFDRFQRWMDVLREFFTEGNWLNGGPDNFLDFITKTLSKLLDILFNREPMSIENNDDRYNDNGRLSGRQRLLTQQHRHKANHQQLSLDDMLRMIPLNQLNNLDQS</sequence>
<protein>
    <submittedName>
        <fullName evidence="1">Uncharacterized protein</fullName>
    </submittedName>
</protein>
<gene>
    <name evidence="1" type="ORF">QR98_0084650</name>
</gene>
<organism evidence="1 2">
    <name type="scientific">Sarcoptes scabiei</name>
    <name type="common">Itch mite</name>
    <name type="synonym">Acarus scabiei</name>
    <dbReference type="NCBI Taxonomy" id="52283"/>
    <lineage>
        <taxon>Eukaryota</taxon>
        <taxon>Metazoa</taxon>
        <taxon>Ecdysozoa</taxon>
        <taxon>Arthropoda</taxon>
        <taxon>Chelicerata</taxon>
        <taxon>Arachnida</taxon>
        <taxon>Acari</taxon>
        <taxon>Acariformes</taxon>
        <taxon>Sarcoptiformes</taxon>
        <taxon>Astigmata</taxon>
        <taxon>Psoroptidia</taxon>
        <taxon>Sarcoptoidea</taxon>
        <taxon>Sarcoptidae</taxon>
        <taxon>Sarcoptinae</taxon>
        <taxon>Sarcoptes</taxon>
    </lineage>
</organism>
<proteinExistence type="predicted"/>
<evidence type="ECO:0000313" key="2">
    <source>
        <dbReference type="Proteomes" id="UP000616769"/>
    </source>
</evidence>
<evidence type="ECO:0000313" key="1">
    <source>
        <dbReference type="EMBL" id="KPM09919.1"/>
    </source>
</evidence>
<dbReference type="EMBL" id="JXLN01014257">
    <property type="protein sequence ID" value="KPM09919.1"/>
    <property type="molecule type" value="Genomic_DNA"/>
</dbReference>
<dbReference type="Proteomes" id="UP000616769">
    <property type="component" value="Unassembled WGS sequence"/>
</dbReference>